<dbReference type="SUPFAM" id="SSF56219">
    <property type="entry name" value="DNase I-like"/>
    <property type="match status" value="1"/>
</dbReference>
<evidence type="ECO:0000313" key="3">
    <source>
        <dbReference type="EMBL" id="CAK0886801.1"/>
    </source>
</evidence>
<dbReference type="EMBL" id="CAUYUJ010018851">
    <property type="protein sequence ID" value="CAK0886801.1"/>
    <property type="molecule type" value="Genomic_DNA"/>
</dbReference>
<dbReference type="Pfam" id="PF22669">
    <property type="entry name" value="Exo_endo_phos2"/>
    <property type="match status" value="1"/>
</dbReference>
<dbReference type="Gene3D" id="3.60.10.10">
    <property type="entry name" value="Endonuclease/exonuclease/phosphatase"/>
    <property type="match status" value="1"/>
</dbReference>
<comment type="caution">
    <text evidence="3">The sequence shown here is derived from an EMBL/GenBank/DDBJ whole genome shotgun (WGS) entry which is preliminary data.</text>
</comment>
<organism evidence="3 4">
    <name type="scientific">Prorocentrum cordatum</name>
    <dbReference type="NCBI Taxonomy" id="2364126"/>
    <lineage>
        <taxon>Eukaryota</taxon>
        <taxon>Sar</taxon>
        <taxon>Alveolata</taxon>
        <taxon>Dinophyceae</taxon>
        <taxon>Prorocentrales</taxon>
        <taxon>Prorocentraceae</taxon>
        <taxon>Prorocentrum</taxon>
    </lineage>
</organism>
<feature type="region of interest" description="Disordered" evidence="1">
    <location>
        <begin position="211"/>
        <end position="236"/>
    </location>
</feature>
<sequence>MVGLAIFVYVREDRDLVPLVGKIQMKSIKRGPASPARWGTKAPFAVASGPGIGAFNACFVNVHLASGTGKAKKRDKHMSKIIAGLVNEGSRSRAGCFEGFKSTETAGGCHFTAVLGDFNSRLELGAEVPLAKGSEGAMTVGGRPSEAPLEDWLCRDEMVNGRLESLKGFSEEPVRFPPTFGYVPGSDTFGRRYHPAWTDRVVYRVAAGARAEPQESTARSQTCCAPATTAPSPRSSRSRLNIERFGQYAYFVACGHAPRFVASLRSVFTVQVGRGRHRWS</sequence>
<dbReference type="InterPro" id="IPR000300">
    <property type="entry name" value="IPPc"/>
</dbReference>
<proteinExistence type="predicted"/>
<keyword evidence="4" id="KW-1185">Reference proteome</keyword>
<evidence type="ECO:0000256" key="1">
    <source>
        <dbReference type="SAM" id="MobiDB-lite"/>
    </source>
</evidence>
<dbReference type="PANTHER" id="PTHR11200">
    <property type="entry name" value="INOSITOL 5-PHOSPHATASE"/>
    <property type="match status" value="1"/>
</dbReference>
<dbReference type="InterPro" id="IPR036691">
    <property type="entry name" value="Endo/exonu/phosph_ase_sf"/>
</dbReference>
<protein>
    <recommendedName>
        <fullName evidence="2">Inositol polyphosphate-related phosphatase domain-containing protein</fullName>
    </recommendedName>
</protein>
<feature type="compositionally biased region" description="Low complexity" evidence="1">
    <location>
        <begin position="222"/>
        <end position="236"/>
    </location>
</feature>
<accession>A0ABN9WP34</accession>
<evidence type="ECO:0000259" key="2">
    <source>
        <dbReference type="Pfam" id="PF22669"/>
    </source>
</evidence>
<gene>
    <name evidence="3" type="ORF">PCOR1329_LOCUS68054</name>
</gene>
<evidence type="ECO:0000313" key="4">
    <source>
        <dbReference type="Proteomes" id="UP001189429"/>
    </source>
</evidence>
<reference evidence="3" key="1">
    <citation type="submission" date="2023-10" db="EMBL/GenBank/DDBJ databases">
        <authorList>
            <person name="Chen Y."/>
            <person name="Shah S."/>
            <person name="Dougan E. K."/>
            <person name="Thang M."/>
            <person name="Chan C."/>
        </authorList>
    </citation>
    <scope>NUCLEOTIDE SEQUENCE [LARGE SCALE GENOMIC DNA]</scope>
</reference>
<name>A0ABN9WP34_9DINO</name>
<feature type="domain" description="Inositol polyphosphate-related phosphatase" evidence="2">
    <location>
        <begin position="1"/>
        <end position="210"/>
    </location>
</feature>
<dbReference type="Proteomes" id="UP001189429">
    <property type="component" value="Unassembled WGS sequence"/>
</dbReference>
<dbReference type="InterPro" id="IPR046985">
    <property type="entry name" value="IP5"/>
</dbReference>